<sequence>MSPFQSNKNILSLTEDILVRIYEILVSESDRKSFRLVCREFHRIDSLTRKHLRVLRIEFLPTLLHKCPRLQSLDLSACPRIEDGVVSLLLSRVGPGSNSLSLGNWTRGLKRLVLSRATGLRFSGLEMLARSCPFLESVDVSYCCGFGDREAAALSSAVGLRELNMDKCLQLTDVGLAKIAVGCLKLEKLSLKWCMEITDLGVDLLCKKCVDLKYLDVSYLKVTNESLRSIASLLKLEVLGLMVCPLIDDVGLQFIEHGCPLLKVIDVSRCEGLSSSGLIFVIRGHGNLLELNACYCLPELSTALLHQIKNLKHLEVIRIDGARISESSFQVISANCKSLVEVGLSKCVGVTNMGVMRLVSGCINLRVLNLTCCRSITDAAISAIADSCRNLVCLKLESCSMITEKGLFQLASFCLLLEEIDLTDCCGVNDRGLEYLCKCSELSCLKLGLCTNISDKGLSYISSNCKKIHELDLYRCTGIGDDGLDALSTGCKKLRKLNLSYCNEVSDRGLGYISRLEDLSDLEMRALHKITGVGLEAVVAGCKRLADLDMKHCEKVDDSGFLSLSYYSRNLRQINLSYCAISDMALCMVMGNLTRLQEAKLVHLENVTVEGFELALRACCERVKKVKLLATLRFVLSSEILETLHAGDSHYKLSLKALPEPGLLKPVLRRPLATRFTWRCTTDVLSDLRLYYEWQPSSCHAHGNLPRTEHRQMVWGLCLALKTLWYVEYRNYSPGASLSRRLKWPSFHIIEILALQISSPSGGSLMAGYGCLQPASRPKAPSDVSSIKPVSFITIMALKASPLCTIAVLFFLFSPSFATSPYPTSVSNSESVCNLTPHADFCKSILPSNKFATILEFGRASMHQSLSNAHSFLGSIKYFLRLPSTSYLGTIRALQDCQFLAELNVDFLSYTLEQIKSDSLDTSLTDDLHCLLSAVLTNVQTCVEGLEAMPSASSVKRGLLPSISNGTDFLSVSLALFRHGWVHGFINSLLGRNHVFSNSVQGRDSPLPLLMSGHDREVYESASRRKDVGADGTGEGVSVSQVVVVNPDGSGNFTTINEAVAAAPNNTGDSNRYFLIYVAAGVYEEYVSIPKNKQNLMMIGAGINKTIITGNRNFVDGSTTFNSATFAVVGKGFVAVDITFRNTAGPSKHQAVAVRNGADMSTFYRCSFEGYQDTLYAHSLRQFYRECDIYGTVDFIFGNAAMVLQNCNIYPRLPMPNQFNTITAQGRTDPNQNTGISIHNCNIKAAADLASSNGATKTYLGRPWKEYSRTVYMQSFMDSLIEPAGWSEWAGNFALDTLYYAEYSNKGPGSNTGSRVQWGGYHRGISESEADGFTVSKFIDGEDWLPATGVPFHGGLF</sequence>
<protein>
    <recommendedName>
        <fullName evidence="7">Pectinesterase inhibitor domain-containing protein</fullName>
    </recommendedName>
</protein>
<evidence type="ECO:0000256" key="3">
    <source>
        <dbReference type="ARBA" id="ARBA00007786"/>
    </source>
</evidence>
<dbReference type="Pfam" id="PF25372">
    <property type="entry name" value="DUF7885"/>
    <property type="match status" value="2"/>
</dbReference>
<proteinExistence type="inferred from homology"/>
<comment type="caution">
    <text evidence="8">The sequence shown here is derived from an EMBL/GenBank/DDBJ whole genome shotgun (WGS) entry which is preliminary data.</text>
</comment>
<evidence type="ECO:0000313" key="9">
    <source>
        <dbReference type="Proteomes" id="UP001472677"/>
    </source>
</evidence>
<dbReference type="Pfam" id="PF04043">
    <property type="entry name" value="PMEI"/>
    <property type="match status" value="1"/>
</dbReference>
<dbReference type="CDD" id="cd15798">
    <property type="entry name" value="PMEI-like_3"/>
    <property type="match status" value="1"/>
</dbReference>
<keyword evidence="9" id="KW-1185">Reference proteome</keyword>
<comment type="similarity">
    <text evidence="3">In the C-terminal section; belongs to the pectinesterase family.</text>
</comment>
<evidence type="ECO:0000313" key="8">
    <source>
        <dbReference type="EMBL" id="KAK8589242.1"/>
    </source>
</evidence>
<dbReference type="InterPro" id="IPR033131">
    <property type="entry name" value="Pectinesterase_Asp_AS"/>
</dbReference>
<gene>
    <name evidence="8" type="ORF">V6N12_023645</name>
</gene>
<dbReference type="CDD" id="cd22159">
    <property type="entry name" value="F-box_AtTIR1-like"/>
    <property type="match status" value="1"/>
</dbReference>
<dbReference type="Gene3D" id="3.80.10.10">
    <property type="entry name" value="Ribonuclease Inhibitor"/>
    <property type="match status" value="3"/>
</dbReference>
<dbReference type="InterPro" id="IPR006553">
    <property type="entry name" value="Leu-rich_rpt_Cys-con_subtyp"/>
</dbReference>
<dbReference type="PROSITE" id="PS00503">
    <property type="entry name" value="PECTINESTERASE_2"/>
    <property type="match status" value="1"/>
</dbReference>
<dbReference type="Proteomes" id="UP001472677">
    <property type="component" value="Unassembled WGS sequence"/>
</dbReference>
<evidence type="ECO:0000256" key="6">
    <source>
        <dbReference type="PROSITE-ProRule" id="PRU10040"/>
    </source>
</evidence>
<dbReference type="SMART" id="SM00367">
    <property type="entry name" value="LRR_CC"/>
    <property type="match status" value="14"/>
</dbReference>
<feature type="domain" description="Pectinesterase inhibitor" evidence="7">
    <location>
        <begin position="824"/>
        <end position="976"/>
    </location>
</feature>
<evidence type="ECO:0000256" key="4">
    <source>
        <dbReference type="ARBA" id="ARBA00022801"/>
    </source>
</evidence>
<dbReference type="Pfam" id="PF01095">
    <property type="entry name" value="Pectinesterase"/>
    <property type="match status" value="1"/>
</dbReference>
<evidence type="ECO:0000256" key="5">
    <source>
        <dbReference type="ARBA" id="ARBA00023085"/>
    </source>
</evidence>
<dbReference type="PANTHER" id="PTHR31707">
    <property type="entry name" value="PECTINESTERASE"/>
    <property type="match status" value="1"/>
</dbReference>
<dbReference type="SMART" id="SM00856">
    <property type="entry name" value="PMEI"/>
    <property type="match status" value="1"/>
</dbReference>
<dbReference type="SUPFAM" id="SSF52047">
    <property type="entry name" value="RNI-like"/>
    <property type="match status" value="3"/>
</dbReference>
<dbReference type="Pfam" id="PF18511">
    <property type="entry name" value="F-box_5"/>
    <property type="match status" value="1"/>
</dbReference>
<dbReference type="SUPFAM" id="SSF101148">
    <property type="entry name" value="Plant invertase/pectin methylesterase inhibitor"/>
    <property type="match status" value="1"/>
</dbReference>
<evidence type="ECO:0000259" key="7">
    <source>
        <dbReference type="SMART" id="SM00856"/>
    </source>
</evidence>
<feature type="active site" evidence="6">
    <location>
        <position position="1194"/>
    </location>
</feature>
<reference evidence="8 9" key="1">
    <citation type="journal article" date="2024" name="G3 (Bethesda)">
        <title>Genome assembly of Hibiscus sabdariffa L. provides insights into metabolisms of medicinal natural products.</title>
        <authorList>
            <person name="Kim T."/>
        </authorList>
    </citation>
    <scope>NUCLEOTIDE SEQUENCE [LARGE SCALE GENOMIC DNA]</scope>
    <source>
        <strain evidence="8">TK-2024</strain>
        <tissue evidence="8">Old leaves</tissue>
    </source>
</reference>
<keyword evidence="5" id="KW-0063">Aspartyl esterase</keyword>
<organism evidence="8 9">
    <name type="scientific">Hibiscus sabdariffa</name>
    <name type="common">roselle</name>
    <dbReference type="NCBI Taxonomy" id="183260"/>
    <lineage>
        <taxon>Eukaryota</taxon>
        <taxon>Viridiplantae</taxon>
        <taxon>Streptophyta</taxon>
        <taxon>Embryophyta</taxon>
        <taxon>Tracheophyta</taxon>
        <taxon>Spermatophyta</taxon>
        <taxon>Magnoliopsida</taxon>
        <taxon>eudicotyledons</taxon>
        <taxon>Gunneridae</taxon>
        <taxon>Pentapetalae</taxon>
        <taxon>rosids</taxon>
        <taxon>malvids</taxon>
        <taxon>Malvales</taxon>
        <taxon>Malvaceae</taxon>
        <taxon>Malvoideae</taxon>
        <taxon>Hibiscus</taxon>
    </lineage>
</organism>
<dbReference type="InterPro" id="IPR035513">
    <property type="entry name" value="Invertase/methylesterase_inhib"/>
</dbReference>
<dbReference type="InterPro" id="IPR057207">
    <property type="entry name" value="FBXL15_LRR"/>
</dbReference>
<comment type="pathway">
    <text evidence="1">Glycan metabolism; pectin degradation; 2-dehydro-3-deoxy-D-gluconate from pectin: step 1/5.</text>
</comment>
<dbReference type="Gene3D" id="1.20.140.40">
    <property type="entry name" value="Invertase/pectin methylesterase inhibitor family protein"/>
    <property type="match status" value="1"/>
</dbReference>
<dbReference type="InterPro" id="IPR000070">
    <property type="entry name" value="Pectinesterase_cat"/>
</dbReference>
<accession>A0ABR2FYQ2</accession>
<evidence type="ECO:0000256" key="1">
    <source>
        <dbReference type="ARBA" id="ARBA00005184"/>
    </source>
</evidence>
<dbReference type="SUPFAM" id="SSF51126">
    <property type="entry name" value="Pectin lyase-like"/>
    <property type="match status" value="1"/>
</dbReference>
<keyword evidence="4" id="KW-0378">Hydrolase</keyword>
<dbReference type="InterPro" id="IPR011050">
    <property type="entry name" value="Pectin_lyase_fold/virulence"/>
</dbReference>
<dbReference type="InterPro" id="IPR012334">
    <property type="entry name" value="Pectin_lyas_fold"/>
</dbReference>
<comment type="similarity">
    <text evidence="2">In the N-terminal section; belongs to the PMEI family.</text>
</comment>
<dbReference type="Gene3D" id="2.160.20.10">
    <property type="entry name" value="Single-stranded right-handed beta-helix, Pectin lyase-like"/>
    <property type="match status" value="1"/>
</dbReference>
<dbReference type="InterPro" id="IPR041567">
    <property type="entry name" value="COI1_F-box"/>
</dbReference>
<dbReference type="InterPro" id="IPR006501">
    <property type="entry name" value="Pectinesterase_inhib_dom"/>
</dbReference>
<dbReference type="InterPro" id="IPR032675">
    <property type="entry name" value="LRR_dom_sf"/>
</dbReference>
<dbReference type="EMBL" id="JBBPBM010000004">
    <property type="protein sequence ID" value="KAK8589242.1"/>
    <property type="molecule type" value="Genomic_DNA"/>
</dbReference>
<name>A0ABR2FYQ2_9ROSI</name>
<evidence type="ECO:0000256" key="2">
    <source>
        <dbReference type="ARBA" id="ARBA00006027"/>
    </source>
</evidence>